<accession>A0ABU8HHH1</accession>
<feature type="transmembrane region" description="Helical" evidence="1">
    <location>
        <begin position="30"/>
        <end position="52"/>
    </location>
</feature>
<evidence type="ECO:0000313" key="3">
    <source>
        <dbReference type="Proteomes" id="UP001312865"/>
    </source>
</evidence>
<comment type="caution">
    <text evidence="2">The sequence shown here is derived from an EMBL/GenBank/DDBJ whole genome shotgun (WGS) entry which is preliminary data.</text>
</comment>
<reference evidence="2 3" key="1">
    <citation type="journal article" date="2018" name="J. Microbiol.">
        <title>Bacillus spongiae sp. nov., isolated from sponge of Jeju Island.</title>
        <authorList>
            <person name="Lee G.E."/>
            <person name="Im W.T."/>
            <person name="Park J.S."/>
        </authorList>
    </citation>
    <scope>NUCLEOTIDE SEQUENCE [LARGE SCALE GENOMIC DNA]</scope>
    <source>
        <strain evidence="2 3">135PIL107-10</strain>
    </source>
</reference>
<evidence type="ECO:0000256" key="1">
    <source>
        <dbReference type="SAM" id="Phobius"/>
    </source>
</evidence>
<evidence type="ECO:0000313" key="2">
    <source>
        <dbReference type="EMBL" id="MEI5908569.1"/>
    </source>
</evidence>
<dbReference type="Proteomes" id="UP001312865">
    <property type="component" value="Unassembled WGS sequence"/>
</dbReference>
<name>A0ABU8HHH1_9BACI</name>
<proteinExistence type="predicted"/>
<keyword evidence="1" id="KW-0472">Membrane</keyword>
<dbReference type="RefSeq" id="WP_336588017.1">
    <property type="nucleotide sequence ID" value="NZ_JBBAXC010000014.1"/>
</dbReference>
<keyword evidence="3" id="KW-1185">Reference proteome</keyword>
<gene>
    <name evidence="2" type="ORF">WAK64_16095</name>
</gene>
<organism evidence="2 3">
    <name type="scientific">Bacillus spongiae</name>
    <dbReference type="NCBI Taxonomy" id="2683610"/>
    <lineage>
        <taxon>Bacteria</taxon>
        <taxon>Bacillati</taxon>
        <taxon>Bacillota</taxon>
        <taxon>Bacilli</taxon>
        <taxon>Bacillales</taxon>
        <taxon>Bacillaceae</taxon>
        <taxon>Bacillus</taxon>
    </lineage>
</organism>
<protein>
    <submittedName>
        <fullName evidence="2">Uncharacterized protein</fullName>
    </submittedName>
</protein>
<keyword evidence="1" id="KW-0812">Transmembrane</keyword>
<sequence>MLDYISINEKSPILNQVSNNFKPGAILFHLYRTALLMSILLGVLLFFNGILYNKKGREKQ</sequence>
<dbReference type="EMBL" id="JBBAXC010000014">
    <property type="protein sequence ID" value="MEI5908569.1"/>
    <property type="molecule type" value="Genomic_DNA"/>
</dbReference>
<keyword evidence="1" id="KW-1133">Transmembrane helix</keyword>